<comment type="caution">
    <text evidence="1">The sequence shown here is derived from an EMBL/GenBank/DDBJ whole genome shotgun (WGS) entry which is preliminary data.</text>
</comment>
<gene>
    <name evidence="1" type="ORF">LTR37_010684</name>
</gene>
<dbReference type="Proteomes" id="UP001281147">
    <property type="component" value="Unassembled WGS sequence"/>
</dbReference>
<reference evidence="1" key="1">
    <citation type="submission" date="2023-07" db="EMBL/GenBank/DDBJ databases">
        <title>Black Yeasts Isolated from many extreme environments.</title>
        <authorList>
            <person name="Coleine C."/>
            <person name="Stajich J.E."/>
            <person name="Selbmann L."/>
        </authorList>
    </citation>
    <scope>NUCLEOTIDE SEQUENCE</scope>
    <source>
        <strain evidence="1">CCFEE 5714</strain>
    </source>
</reference>
<accession>A0ACC3N792</accession>
<name>A0ACC3N792_9PEZI</name>
<dbReference type="EMBL" id="JAUTXU010000089">
    <property type="protein sequence ID" value="KAK3709854.1"/>
    <property type="molecule type" value="Genomic_DNA"/>
</dbReference>
<organism evidence="1 2">
    <name type="scientific">Vermiconidia calcicola</name>
    <dbReference type="NCBI Taxonomy" id="1690605"/>
    <lineage>
        <taxon>Eukaryota</taxon>
        <taxon>Fungi</taxon>
        <taxon>Dikarya</taxon>
        <taxon>Ascomycota</taxon>
        <taxon>Pezizomycotina</taxon>
        <taxon>Dothideomycetes</taxon>
        <taxon>Dothideomycetidae</taxon>
        <taxon>Mycosphaerellales</taxon>
        <taxon>Extremaceae</taxon>
        <taxon>Vermiconidia</taxon>
    </lineage>
</organism>
<proteinExistence type="predicted"/>
<keyword evidence="2" id="KW-1185">Reference proteome</keyword>
<evidence type="ECO:0000313" key="2">
    <source>
        <dbReference type="Proteomes" id="UP001281147"/>
    </source>
</evidence>
<protein>
    <submittedName>
        <fullName evidence="1">Uncharacterized protein</fullName>
    </submittedName>
</protein>
<evidence type="ECO:0000313" key="1">
    <source>
        <dbReference type="EMBL" id="KAK3709854.1"/>
    </source>
</evidence>
<sequence>MEILRLAFVLAILVTRIVGQSSSVSPANWTSNDPTRQIEGSVGMQIAVGDEVVSLAPVLALTDGASNDLPPTGLDGPAVLVDASDFTSTQPDEFAFVACDEYLDDLQVISLYAHAWRSNLPGVVFYSRYSDYCDLQHDTGHFQRVYTIKSREETDEMLKKFNTSEQVYARLGSSVSARDSTGANFGENDEHDNINNDDDDDDDDNGFGGGLPGPTPSTAVAMIILYSITGVITALFLVIIVTGALRAHRHPERYGPRNLVGRARQTRARGLARAMLDSLPIVKTGDREAPKPTDVELGDTTRDANRTMESETATTGDSNRGIQATQTSQLADARQSTEGGIAAAAVDPTAFNADSQGCSICTEDFVTGEDQRVLPCDHRFHPACVDPWLLNVSGTCPLCRIDLRPAQTDTGEVDEYGNPILREGEFDPDLAPPLGPNETPGDQRRMSVRRSIIIGIMGIGRPDRMTRDERMSALRQLREQRLARQRREQQASVAETAEEERSTRQRMRRVFGIRTRPTDQAGG</sequence>